<dbReference type="Proteomes" id="UP000194161">
    <property type="component" value="Chromosome"/>
</dbReference>
<comment type="subcellular location">
    <subcellularLocation>
        <location evidence="1">Secreted</location>
    </subcellularLocation>
</comment>
<dbReference type="SUPFAM" id="SSF51126">
    <property type="entry name" value="Pectin lyase-like"/>
    <property type="match status" value="1"/>
</dbReference>
<accession>A0A1W6ZES1</accession>
<dbReference type="KEGG" id="bgm:CAL15_13850"/>
<keyword evidence="2" id="KW-0964">Secreted</keyword>
<evidence type="ECO:0000256" key="1">
    <source>
        <dbReference type="ARBA" id="ARBA00004613"/>
    </source>
</evidence>
<dbReference type="OrthoDB" id="8672993at2"/>
<evidence type="ECO:0000256" key="3">
    <source>
        <dbReference type="ARBA" id="ARBA00022729"/>
    </source>
</evidence>
<dbReference type="Gene3D" id="2.160.20.10">
    <property type="entry name" value="Single-stranded right-handed beta-helix, Pectin lyase-like"/>
    <property type="match status" value="1"/>
</dbReference>
<dbReference type="NCBIfam" id="TIGR01901">
    <property type="entry name" value="adhes_NPXG"/>
    <property type="match status" value="1"/>
</dbReference>
<dbReference type="Pfam" id="PF05860">
    <property type="entry name" value="TPS"/>
    <property type="match status" value="1"/>
</dbReference>
<feature type="domain" description="Filamentous haemagglutinin FhaB/tRNA nuclease CdiA-like TPS" evidence="5">
    <location>
        <begin position="143"/>
        <end position="264"/>
    </location>
</feature>
<reference evidence="6 7" key="1">
    <citation type="submission" date="2017-05" db="EMBL/GenBank/DDBJ databases">
        <title>Complete and WGS of Bordetella genogroups.</title>
        <authorList>
            <person name="Spilker T."/>
            <person name="LiPuma J."/>
        </authorList>
    </citation>
    <scope>NUCLEOTIDE SEQUENCE [LARGE SCALE GENOMIC DNA]</scope>
    <source>
        <strain evidence="6 7">AU7206</strain>
    </source>
</reference>
<dbReference type="RefSeq" id="WP_086079139.1">
    <property type="nucleotide sequence ID" value="NZ_CP021111.1"/>
</dbReference>
<dbReference type="PANTHER" id="PTHR12338">
    <property type="entry name" value="AUTOTRANSPORTER"/>
    <property type="match status" value="1"/>
</dbReference>
<gene>
    <name evidence="6" type="ORF">CAL15_13850</name>
</gene>
<dbReference type="InterPro" id="IPR050909">
    <property type="entry name" value="Bact_Autotransporter_VF"/>
</dbReference>
<keyword evidence="3" id="KW-0732">Signal</keyword>
<evidence type="ECO:0000256" key="2">
    <source>
        <dbReference type="ARBA" id="ARBA00022525"/>
    </source>
</evidence>
<dbReference type="GO" id="GO:0005576">
    <property type="term" value="C:extracellular region"/>
    <property type="evidence" value="ECO:0007669"/>
    <property type="project" value="UniProtKB-SubCell"/>
</dbReference>
<dbReference type="Pfam" id="PF12545">
    <property type="entry name" value="DUF3739"/>
    <property type="match status" value="1"/>
</dbReference>
<sequence>MMRSSVPQLRPTTSASPARYGESAALRLTPVAAAMAALLLAAGAAAPQAVAAPGGGAWFAAQGQAKDQAGRSAAAMHAARQGSLQAQRQQAQTQRNLQRSLDHVNRSAAAIAAHQAAQRAARDAANAAPSDIPDGLAQGGLEADAAAIWLNAQAPTQRQSGGRTEVTIRQTDRKAILNWKTFNVSRDTTVRFDQSGGNDAKTGNTWSVLNRIDDPSGKPSRIAGQIQAEGAVYLVNRNGVVFHGGSQVNVRTLIASSLKLTDDQFMRGIAAPNMIELPGGTGIARPQFGESAEEQHFYVGEKFVPGPAPGSVSVEAGALLTAHSAGKVMLFGPKVRNAGEISAPDGQVILAAGENVFLKAPRPEDPDGGRGLDVAVAAPAPRLYSYFQLTDAFFRGGDPNAKLIMDTDVLPGMRARAAEVGYEAVNTGMVSSDRGNITMQSLNVTQGGVLQATTALNNRNGSIVLRAWGQGTHARSADLDKMSSWDSGTLTLASGSVTRILPDAGDTGEIELAALATRYEPGRVTLYGKVVDVRSQANVWVPAGNIDVQSAANAFYIQESAYRDAVSSHAPDGNRIYIDAGAFLGVGGLRDVSVPMERNFIEAEFRINELRDSPLLRESWLRGQKVVIDRRAGGTFTDGPMAGVQWVTDADGKPVPGAWVGTRLGDMSGWVGVGATDLQELSTQGGSISLVTQNGDVITRAGSFIDVSGGSVRYAGGLNTSTVLQGADGRYYRIGSASPDMVYVGVAGEYVREHARWNVSTTWKNPLIGPRYEPGYAEGRDAGSLEIKAGRNMALEGDLWGGTIAGDQRADSAGPAGGSLVVGGSAVSDTTWSPGRVYISAAPTLLPADFTVDSPENGAWFRYLSPDETGTGEDASIKQTWLSDSVLSGSGLGEINLFITDHAHIEEGARVELAPGASLVLSRVENSEMDIHVAGTLRAPGGRIVLDSGGGVVTLAGTARLDVAGEWINARLDGSGAVAPALDGGSVMINGELPRGPLVARAGSVIDVSGGGLVRGGSAGAGLQAGDAGSIVLGGVDARTGLDQLDLRAHAAGSGGSLQLLADADVQIGGAGTDEGADADTLVLPATLYGERGFRSVEVQAGPHRIRVPEGVTVRQRPASMLLEPAAYVDAPTGSRVADMGAPAAAPLQQALDRAPAQLTFGAHHIEIGAGASLTTDARGSLTLASDGLGGSIAVHGTLEAPAGVIALTGETVRLHSGAQLLSRGAAAIYMGAHGRRTGQVLGGGKVSLSGMSVDVPAGALIDVSGAAGWIDAPAGGLGGGSALSRPLRLASDAGSISISGTGTVAGRLVGHAGGPGAAGGTLQVDYAVSGAGEPALLDQILEMLRSLDPDCYGLAGNGVCAFDDPWEAVGIDWAPLVRDGYGVPVDDPMIITREFLARLEDVRRFAVSERVEGPKGLVPPLDPADFGLTPAALDMFRDYLLSTDVLREAAARPGQNYTLALRPSAFADGGFADLGLNGGDKMPIEIDPVNLTLGRSISLNGTLTSTGAGEVLLRAPYVSLSGGAPVAPATDGLSGRLSVEAALIDVAGVPFVSGEGVHIAGFEDTLLQAQDLRLGSRYGEIVTLTVDGRLTMRAGQVYPATAVRADVRAGQAIRLERLGEAQAPLSAGGTLRLEAPVIEHAGVLRAPAGQIVLAAGERLGLEAGSITSVSSAWTVPYGTLSNNEYWLDPALRQEQGETPSDYQLAAPPEKRILFESPEVSMAHGSLVDISGGGDLHAWEFVPGPGGSHDVLAQPGMYAVLPGYRGVSPVVGAAAGAQVWLAGGSGLQAGWYTLLPARYALLPGAYAVQSTGRAWTSAGRAPVRLADGGAIAQGRLGNAAAGTRDALDTAWRVMPGSVVRRYTEYNEAHANVFFASDAFKRSQYRLTGQDVVTPRLPRDGGAVVFKADRQLVLDGGLQSHAAPGGRGGMVDIASRKIAIVGPGRDEAALRADGYLIIDARSLTGFGAGSLLVGGMRQGDPLGTRVDVTATDILVRNGADSVLSGPEIILAASDELAIAEGSRISVAQGSAAGSDTVIVQPQRAAVYTDPDGVLDDNWDGVIDDFDAQDDVLTEPARDWGALVRLSSGSAARVVRTGVDTGVGGRVSIGADVRLDGGAALLIDATRTTDLAASARLAGDDLSVASGRIGFGGPEGGMVLDQNALAQLARSRQLTLRSYSTFDFHESVDLSGAGLQSVVLDGAQLVGHGAHDVRVAGGTITLQNLTGTAGGAATAGGGTLTLEADRLVLAAGEKSASGLGAVVLAGKSEIVVEGGGTFDAGDSALTLRTPMLTASGAANHTVRTRGALQALSEPGAAAGAGRNSLGASLALSGGEVMFAGRAGLQGGVLALTATRGDLVVADGAHIAVGGSARAIYDQTEYADAGRVELTALAGDVRLQPGSLLDLAAHPDGGNAGRLAIVAEGGGTVALDGAIHALAGRGGLAGAFSLDIDALPDFGGLATRLNEAGFARARHFRVREGDVVIDGLTRAQDFVLTADRGAVLVRGSVDARAPYGGSIRVTGGDGVATDAAARLLAGSTGELGSGRVTLEAAGGWLDAGAGLIDVAGGEGGVVRLRAPRTADNHDLSARPVGVRVDGARLAVLEGMRVYLSDTVEAVRNPAVSDALDFADHASAIAARVGGGLAIMPGIEIRSDDDLSMRSDWNLYADLGAARAGSLTLRAAGNLNLTGHLSDGFDIAGREGSLQTGDSWSLRLVAGADLASADVLALRPMALLDAGQGAITLGTVDSSDDAADGVGNLVRTGTGDLIVRAGRDLRLVHKDSAIYTAGRRDTTTWSDFTTAAPDAVYGVHGGHVDVIAQGNVEARHSGQRFVEWLKRQGNINEEGYFGPFLAGRNQFIDEPPYVLPLYEDPQQSSWWIDFGGFRQGVGALGGGNVSLAAGGDLDNLVVALATNMRMRGGRTATETMRMELRNGGAMTVDAGGAIRGGQYYVARGAGRIDAGETAIGHRVVITHEVNMTRREYDIAPVLALGDAELTLRTSGDLRLQAIIDPLLVRPTYDGTGTPPEPDELGPYGAYMSGYTDRTSLRLVSTGGDVTLVNQADFVFRDVTIYNYTTPTDDLVGAGGNLYPALSRVVALDGALAVQGPMYVMPAARQDLGLLAQQDLRFENIDVEAMQQFLFHQRMPMAEVILSAATPAMLPSPYRPAASWGAADIELRNAPNGAHHTDPRLVGRTNPSELPQAADFEPSRIYSAQGSITGLNLDASEQTWVRAGRDIRSFNVQARNVRASDVTLLEAGNDIVALQPVYGFLVPNGLRALGPGLVLLSAGRDVYAGDLEIQTLGNQYYDGNNRPLPNTQVLGLPQQGAAITVMAGMNQPAAYDAFAQAYLDPAYVSAMPDHLKDSSSGALLPIYLTDAVESRAGGLEKTVRRGLVSYVAAMTGETLEPLAAWQRFGELPALARQQFLRQVFLHELRDAGRDQNHPGADGLPRNGGYNRGHVAIDALFPGDQWRGDVAANSLSLRTQAGGDIQVLTPGGGVQVAALGATIAPGAGLVTLASGHINIYAHEDVTVNRSRILSFVPETTRQGSDQIIWSTRGDIDAGRGAKTVRVPSAPDIVTDDDGNTRILERSDMSGSGIGTVGEGDVDLVAPEGTINFGDAGVRVAGNFNVAALHVLNAANLQVQGETTGMPEMVSVNVGALTAASSASTAAASTAQDLLARQRGEARRNLPSVISVQILGFGAEPSGSRAVVPAAGASGPADRADPLAYRTESPVQVVGDGALSAAQLARLTPQERRRFGL</sequence>
<dbReference type="InterPro" id="IPR021026">
    <property type="entry name" value="Filamn_hemagglutn_DUF3739"/>
</dbReference>
<dbReference type="SMART" id="SM00912">
    <property type="entry name" value="Haemagg_act"/>
    <property type="match status" value="1"/>
</dbReference>
<protein>
    <recommendedName>
        <fullName evidence="5">Filamentous haemagglutinin FhaB/tRNA nuclease CdiA-like TPS domain-containing protein</fullName>
    </recommendedName>
</protein>
<evidence type="ECO:0000313" key="7">
    <source>
        <dbReference type="Proteomes" id="UP000194161"/>
    </source>
</evidence>
<evidence type="ECO:0000259" key="5">
    <source>
        <dbReference type="SMART" id="SM00912"/>
    </source>
</evidence>
<evidence type="ECO:0000313" key="6">
    <source>
        <dbReference type="EMBL" id="ARP95374.1"/>
    </source>
</evidence>
<name>A0A1W6ZES1_9BORD</name>
<dbReference type="PANTHER" id="PTHR12338:SF8">
    <property type="entry name" value="HEME_HEMOPEXIN-BINDING PROTEIN"/>
    <property type="match status" value="1"/>
</dbReference>
<evidence type="ECO:0000256" key="4">
    <source>
        <dbReference type="SAM" id="MobiDB-lite"/>
    </source>
</evidence>
<dbReference type="STRING" id="463040.CAL15_13850"/>
<feature type="region of interest" description="Disordered" evidence="4">
    <location>
        <begin position="70"/>
        <end position="98"/>
    </location>
</feature>
<dbReference type="EMBL" id="CP021111">
    <property type="protein sequence ID" value="ARP95374.1"/>
    <property type="molecule type" value="Genomic_DNA"/>
</dbReference>
<dbReference type="InterPro" id="IPR008638">
    <property type="entry name" value="FhaB/CdiA-like_TPS"/>
</dbReference>
<dbReference type="InterPro" id="IPR012334">
    <property type="entry name" value="Pectin_lyas_fold"/>
</dbReference>
<dbReference type="InterPro" id="IPR011050">
    <property type="entry name" value="Pectin_lyase_fold/virulence"/>
</dbReference>
<proteinExistence type="predicted"/>
<organism evidence="6 7">
    <name type="scientific">Bordetella genomosp. 13</name>
    <dbReference type="NCBI Taxonomy" id="463040"/>
    <lineage>
        <taxon>Bacteria</taxon>
        <taxon>Pseudomonadati</taxon>
        <taxon>Pseudomonadota</taxon>
        <taxon>Betaproteobacteria</taxon>
        <taxon>Burkholderiales</taxon>
        <taxon>Alcaligenaceae</taxon>
        <taxon>Bordetella</taxon>
    </lineage>
</organism>
<keyword evidence="7" id="KW-1185">Reference proteome</keyword>